<dbReference type="RefSeq" id="WP_349082275.1">
    <property type="nucleotide sequence ID" value="NZ_JBBNFW010000078.1"/>
</dbReference>
<comment type="caution">
    <text evidence="1">The sequence shown here is derived from an EMBL/GenBank/DDBJ whole genome shotgun (WGS) entry which is preliminary data.</text>
</comment>
<reference evidence="1 2" key="1">
    <citation type="submission" date="2024-04" db="EMBL/GenBank/DDBJ databases">
        <title>Human intestinal bacterial collection.</title>
        <authorList>
            <person name="Pauvert C."/>
            <person name="Hitch T.C.A."/>
            <person name="Clavel T."/>
        </authorList>
    </citation>
    <scope>NUCLEOTIDE SEQUENCE [LARGE SCALE GENOMIC DNA]</scope>
    <source>
        <strain evidence="1 2">CLA-AA-H161</strain>
    </source>
</reference>
<dbReference type="Proteomes" id="UP001470752">
    <property type="component" value="Unassembled WGS sequence"/>
</dbReference>
<sequence length="70" mass="8516">MYQSDLQNKTSKVIIKELKEMFDRIDFHVREPETGNFHILAWAKEEHMEQSVSEKELWSYEITKNEETRL</sequence>
<proteinExistence type="predicted"/>
<accession>A0ABV1CH72</accession>
<keyword evidence="2" id="KW-1185">Reference proteome</keyword>
<dbReference type="EMBL" id="JBBNFW010000078">
    <property type="protein sequence ID" value="MEQ2411721.1"/>
    <property type="molecule type" value="Genomic_DNA"/>
</dbReference>
<evidence type="ECO:0000313" key="2">
    <source>
        <dbReference type="Proteomes" id="UP001470752"/>
    </source>
</evidence>
<name>A0ABV1CH72_9FIRM</name>
<organism evidence="1 2">
    <name type="scientific">Blautia acetigignens</name>
    <dbReference type="NCBI Taxonomy" id="2981783"/>
    <lineage>
        <taxon>Bacteria</taxon>
        <taxon>Bacillati</taxon>
        <taxon>Bacillota</taxon>
        <taxon>Clostridia</taxon>
        <taxon>Lachnospirales</taxon>
        <taxon>Lachnospiraceae</taxon>
        <taxon>Blautia</taxon>
    </lineage>
</organism>
<gene>
    <name evidence="1" type="ORF">AAAX94_01470</name>
</gene>
<evidence type="ECO:0000313" key="1">
    <source>
        <dbReference type="EMBL" id="MEQ2411721.1"/>
    </source>
</evidence>
<protein>
    <submittedName>
        <fullName evidence="1">Uncharacterized protein</fullName>
    </submittedName>
</protein>